<evidence type="ECO:0000256" key="5">
    <source>
        <dbReference type="SAM" id="Coils"/>
    </source>
</evidence>
<feature type="compositionally biased region" description="Polar residues" evidence="6">
    <location>
        <begin position="898"/>
        <end position="909"/>
    </location>
</feature>
<evidence type="ECO:0000313" key="8">
    <source>
        <dbReference type="Proteomes" id="UP000245207"/>
    </source>
</evidence>
<feature type="compositionally biased region" description="Acidic residues" evidence="6">
    <location>
        <begin position="1091"/>
        <end position="1106"/>
    </location>
</feature>
<feature type="compositionally biased region" description="Polar residues" evidence="6">
    <location>
        <begin position="946"/>
        <end position="957"/>
    </location>
</feature>
<evidence type="ECO:0000256" key="6">
    <source>
        <dbReference type="SAM" id="MobiDB-lite"/>
    </source>
</evidence>
<evidence type="ECO:0000256" key="3">
    <source>
        <dbReference type="ARBA" id="ARBA00024186"/>
    </source>
</evidence>
<accession>A0A2U1PRB2</accession>
<protein>
    <recommendedName>
        <fullName evidence="9">Protein CROWDED NUCLEI 1</fullName>
    </recommendedName>
</protein>
<evidence type="ECO:0000256" key="4">
    <source>
        <dbReference type="ARBA" id="ARBA00024208"/>
    </source>
</evidence>
<feature type="compositionally biased region" description="Basic and acidic residues" evidence="6">
    <location>
        <begin position="854"/>
        <end position="866"/>
    </location>
</feature>
<sequence>MYTPKKTWSGWLSPKLGSGSGSGSDPNNSTPKPIGRDSMDQDTVVIDKINNLEKELYEYQYNMGLLLIEKKEWVSKNEQFEKELSETKELLKREQTAHLIAMSEVEKREEKLRKALGVEKQCVNELEKALREMRSEHAEIKFTADSKLEEAHALSTSIEGRSLEVEAKLRAVDAKLAEVNRKTSEIIRKSSELEAKESSLLRERMSFNNERDAHERNLSNQREDLREWERKLQEGEEKLAEVRRLLNQREELANDSDRVFKQKQIDLEEAQKRIDVANSELKSKEDDISTRIENLASKEKEAAVISKNLEVREKELLELEEKLNAREQVEIQKLLDEHKVMLDAKTHDFELEMEQKRRSLDEDFKIKVAEVEKKEIEVNHLEGKIAKREQALEKKLEKIKEKEKDIDLKSKALKEKEKSLKAEEKDLDKVRKELSTETENLSSLKAELEKISIEIEEQRSKVNDDREKLQVTEEERSDFVRLQSELKQEIEKNRQEWEAVLMERENLKLEKEKFEKEWEDLDEKRAEIQKELDSFAAQKEKMEKLNRLEEEKLHNMRLETESYVERELESLKLAKESFAANMEHEKSVLAEKYNSKESQMLHDFEVKKQELESKLQLKETEIENRMLEREKSFEEEKERDLANVRYLRDVASREMEEMKSERIKLEKEKQDVSANQKHLEGQQLGMKNDIDKLVSLSMKLKDQREQFVRERERFIAFVEKQKGCKDCGEIVSEFVLSDLQSLAEIKNTDNFQLPKLSDSYLKEAVHGTSERPNVGTSMAMINSGSPGSGGTLAWLKKCTSKISIFSAGKKNEHEAGETEAQEKLVDVGEIPEYILSSEDEPEVSARVVSDSYDVKRQVEQSHDIEKVPQQPENSKPTKRLRPRATRARITKAAVGDHNATSDNNASESANGVAEDSAYTNEVSQGVSKGGKTESRKRASEQEPEYSEQSVSVTTGGRRNTRQKVARGVEVPPVTRYNLRRKTGGPTAVNGNLSNQSKEDGADGVTNKENGAAGRKRRSRGSSKVQPGASTASANGDHDIDSQGHNNADGENEVANKCVEDMALSEEVNGTPQQNKEHHNDDQELGTPAAPQEDDDDDADSEDEEEVEHPGEVSIGRKLWTFIST</sequence>
<comment type="subcellular location">
    <subcellularLocation>
        <location evidence="3">Nucleus lamina</location>
    </subcellularLocation>
</comment>
<dbReference type="PANTHER" id="PTHR31908">
    <property type="entry name" value="PROTEIN CROWDED NUCLEI 4"/>
    <property type="match status" value="1"/>
</dbReference>
<feature type="compositionally biased region" description="Basic residues" evidence="6">
    <location>
        <begin position="876"/>
        <end position="889"/>
    </location>
</feature>
<comment type="similarity">
    <text evidence="4">Belongs to the CRWN family.</text>
</comment>
<dbReference type="PANTHER" id="PTHR31908:SF11">
    <property type="entry name" value="PROTEIN CROWDED NUCLEI 1"/>
    <property type="match status" value="1"/>
</dbReference>
<comment type="caution">
    <text evidence="7">The sequence shown here is derived from an EMBL/GenBank/DDBJ whole genome shotgun (WGS) entry which is preliminary data.</text>
</comment>
<gene>
    <name evidence="7" type="ORF">CTI12_AA121490</name>
</gene>
<dbReference type="STRING" id="35608.A0A2U1PRB2"/>
<keyword evidence="2" id="KW-0539">Nucleus</keyword>
<feature type="region of interest" description="Disordered" evidence="6">
    <location>
        <begin position="854"/>
        <end position="1124"/>
    </location>
</feature>
<evidence type="ECO:0000313" key="7">
    <source>
        <dbReference type="EMBL" id="PWA88300.1"/>
    </source>
</evidence>
<reference evidence="7 8" key="1">
    <citation type="journal article" date="2018" name="Mol. Plant">
        <title>The genome of Artemisia annua provides insight into the evolution of Asteraceae family and artemisinin biosynthesis.</title>
        <authorList>
            <person name="Shen Q."/>
            <person name="Zhang L."/>
            <person name="Liao Z."/>
            <person name="Wang S."/>
            <person name="Yan T."/>
            <person name="Shi P."/>
            <person name="Liu M."/>
            <person name="Fu X."/>
            <person name="Pan Q."/>
            <person name="Wang Y."/>
            <person name="Lv Z."/>
            <person name="Lu X."/>
            <person name="Zhang F."/>
            <person name="Jiang W."/>
            <person name="Ma Y."/>
            <person name="Chen M."/>
            <person name="Hao X."/>
            <person name="Li L."/>
            <person name="Tang Y."/>
            <person name="Lv G."/>
            <person name="Zhou Y."/>
            <person name="Sun X."/>
            <person name="Brodelius P.E."/>
            <person name="Rose J.K.C."/>
            <person name="Tang K."/>
        </authorList>
    </citation>
    <scope>NUCLEOTIDE SEQUENCE [LARGE SCALE GENOMIC DNA]</scope>
    <source>
        <strain evidence="8">cv. Huhao1</strain>
        <tissue evidence="7">Leaf</tissue>
    </source>
</reference>
<dbReference type="AlphaFoldDB" id="A0A2U1PRB2"/>
<proteinExistence type="inferred from homology"/>
<feature type="region of interest" description="Disordered" evidence="6">
    <location>
        <begin position="1"/>
        <end position="41"/>
    </location>
</feature>
<keyword evidence="1 5" id="KW-0175">Coiled coil</keyword>
<evidence type="ECO:0000256" key="1">
    <source>
        <dbReference type="ARBA" id="ARBA00023054"/>
    </source>
</evidence>
<feature type="coiled-coil region" evidence="5">
    <location>
        <begin position="204"/>
        <end position="337"/>
    </location>
</feature>
<evidence type="ECO:0000256" key="2">
    <source>
        <dbReference type="ARBA" id="ARBA00023242"/>
    </source>
</evidence>
<feature type="compositionally biased region" description="Low complexity" evidence="6">
    <location>
        <begin position="8"/>
        <end position="29"/>
    </location>
</feature>
<feature type="compositionally biased region" description="Polar residues" evidence="6">
    <location>
        <begin position="917"/>
        <end position="926"/>
    </location>
</feature>
<feature type="coiled-coil region" evidence="5">
    <location>
        <begin position="371"/>
        <end position="559"/>
    </location>
</feature>
<feature type="coiled-coil region" evidence="5">
    <location>
        <begin position="70"/>
        <end position="97"/>
    </location>
</feature>
<organism evidence="7 8">
    <name type="scientific">Artemisia annua</name>
    <name type="common">Sweet wormwood</name>
    <dbReference type="NCBI Taxonomy" id="35608"/>
    <lineage>
        <taxon>Eukaryota</taxon>
        <taxon>Viridiplantae</taxon>
        <taxon>Streptophyta</taxon>
        <taxon>Embryophyta</taxon>
        <taxon>Tracheophyta</taxon>
        <taxon>Spermatophyta</taxon>
        <taxon>Magnoliopsida</taxon>
        <taxon>eudicotyledons</taxon>
        <taxon>Gunneridae</taxon>
        <taxon>Pentapetalae</taxon>
        <taxon>asterids</taxon>
        <taxon>campanulids</taxon>
        <taxon>Asterales</taxon>
        <taxon>Asteraceae</taxon>
        <taxon>Asteroideae</taxon>
        <taxon>Anthemideae</taxon>
        <taxon>Artemisiinae</taxon>
        <taxon>Artemisia</taxon>
    </lineage>
</organism>
<dbReference type="OrthoDB" id="673795at2759"/>
<name>A0A2U1PRB2_ARTAN</name>
<evidence type="ECO:0008006" key="9">
    <source>
        <dbReference type="Google" id="ProtNLM"/>
    </source>
</evidence>
<feature type="coiled-coil region" evidence="5">
    <location>
        <begin position="601"/>
        <end position="682"/>
    </location>
</feature>
<dbReference type="GO" id="GO:0006997">
    <property type="term" value="P:nucleus organization"/>
    <property type="evidence" value="ECO:0007669"/>
    <property type="project" value="InterPro"/>
</dbReference>
<dbReference type="EMBL" id="PKPP01000827">
    <property type="protein sequence ID" value="PWA88300.1"/>
    <property type="molecule type" value="Genomic_DNA"/>
</dbReference>
<feature type="compositionally biased region" description="Basic and acidic residues" evidence="6">
    <location>
        <begin position="930"/>
        <end position="940"/>
    </location>
</feature>
<dbReference type="InterPro" id="IPR040418">
    <property type="entry name" value="CRWN"/>
</dbReference>
<dbReference type="GO" id="GO:0005652">
    <property type="term" value="C:nuclear lamina"/>
    <property type="evidence" value="ECO:0007669"/>
    <property type="project" value="UniProtKB-SubCell"/>
</dbReference>
<dbReference type="Proteomes" id="UP000245207">
    <property type="component" value="Unassembled WGS sequence"/>
</dbReference>
<keyword evidence="8" id="KW-1185">Reference proteome</keyword>